<reference evidence="3" key="3">
    <citation type="submission" date="2016-02" db="EMBL/GenBank/DDBJ databases">
        <title>Draft genome of pathogenic Streptomyces sp. in Japan.</title>
        <authorList>
            <person name="Tomihama T."/>
            <person name="Ikenaga M."/>
            <person name="Sakai M."/>
            <person name="Okubo T."/>
            <person name="Ikeda S."/>
        </authorList>
    </citation>
    <scope>NUCLEOTIDE SEQUENCE [LARGE SCALE GENOMIC DNA]</scope>
    <source>
        <strain evidence="3">S58</strain>
    </source>
</reference>
<dbReference type="OrthoDB" id="4315661at2"/>
<dbReference type="Proteomes" id="UP000067448">
    <property type="component" value="Unassembled WGS sequence"/>
</dbReference>
<protein>
    <submittedName>
        <fullName evidence="2">Uncharacterized protein</fullName>
    </submittedName>
</protein>
<evidence type="ECO:0000256" key="1">
    <source>
        <dbReference type="SAM" id="MobiDB-lite"/>
    </source>
</evidence>
<accession>A0A117ED35</accession>
<dbReference type="EMBL" id="BCMM01000008">
    <property type="protein sequence ID" value="GAQ61912.1"/>
    <property type="molecule type" value="Genomic_DNA"/>
</dbReference>
<dbReference type="RefSeq" id="WP_159056059.1">
    <property type="nucleotide sequence ID" value="NZ_BCMM01000008.1"/>
</dbReference>
<sequence length="63" mass="7100">MRFRRHRPQSAPSAPAPAPKAEPDHQPDHQPFTCPRCARTSHHPLDRRYGYCSACNDYTGAPS</sequence>
<reference evidence="3" key="1">
    <citation type="submission" date="2015-11" db="EMBL/GenBank/DDBJ databases">
        <authorList>
            <consortium name="Cross-ministerial Strategic Innovation Promotion Program (SIP) consortium"/>
            <person name="Tomihama T."/>
            <person name="Ikenaga M."/>
            <person name="Sakai M."/>
            <person name="Okubo T."/>
            <person name="Ikeda S."/>
        </authorList>
    </citation>
    <scope>NUCLEOTIDE SEQUENCE [LARGE SCALE GENOMIC DNA]</scope>
    <source>
        <strain evidence="3">S58</strain>
    </source>
</reference>
<name>A0A117ED35_STRSC</name>
<dbReference type="AlphaFoldDB" id="A0A117ED35"/>
<evidence type="ECO:0000313" key="2">
    <source>
        <dbReference type="EMBL" id="GAQ61912.1"/>
    </source>
</evidence>
<comment type="caution">
    <text evidence="2">The sequence shown here is derived from an EMBL/GenBank/DDBJ whole genome shotgun (WGS) entry which is preliminary data.</text>
</comment>
<reference evidence="2 3" key="2">
    <citation type="journal article" date="2016" name="Genome Announc.">
        <title>Draft Genome Sequences of Streptomyces scabiei S58, Streptomyces turgidiscabies T45, and Streptomyces acidiscabies a10, the Pathogens of Potato Common Scab, Isolated in Japan.</title>
        <authorList>
            <person name="Tomihama T."/>
            <person name="Nishi Y."/>
            <person name="Sakai M."/>
            <person name="Ikenaga M."/>
            <person name="Okubo T."/>
            <person name="Ikeda S."/>
        </authorList>
    </citation>
    <scope>NUCLEOTIDE SEQUENCE [LARGE SCALE GENOMIC DNA]</scope>
    <source>
        <strain evidence="2 3">S58</strain>
    </source>
</reference>
<proteinExistence type="predicted"/>
<evidence type="ECO:0000313" key="3">
    <source>
        <dbReference type="Proteomes" id="UP000067448"/>
    </source>
</evidence>
<feature type="region of interest" description="Disordered" evidence="1">
    <location>
        <begin position="1"/>
        <end position="33"/>
    </location>
</feature>
<organism evidence="2 3">
    <name type="scientific">Streptomyces scabiei</name>
    <dbReference type="NCBI Taxonomy" id="1930"/>
    <lineage>
        <taxon>Bacteria</taxon>
        <taxon>Bacillati</taxon>
        <taxon>Actinomycetota</taxon>
        <taxon>Actinomycetes</taxon>
        <taxon>Kitasatosporales</taxon>
        <taxon>Streptomycetaceae</taxon>
        <taxon>Streptomyces</taxon>
    </lineage>
</organism>
<gene>
    <name evidence="2" type="ORF">SsS58_02266</name>
</gene>